<evidence type="ECO:0000313" key="2">
    <source>
        <dbReference type="Proteomes" id="UP000789702"/>
    </source>
</evidence>
<sequence length="289" mass="33840">KSFSGDMLDIIEEPQLEFGEKELVQITHDECHFYANDGMRKIWIKKNGSFLRPKHAGRSIMVSAFLCSCYGVLQLSDEQMKENPHIKYKEAFILCSIQSDGYWKSEHMLEQLVQRAIPIFEVLHLNCVGIFCFDQSTNHNAIAENALVVTKMNLDDYEVVKLRGQPKGIRQVLIERKLWPSQGVCLQRDFCEQKSMLEEVVLERGHIFERYPKFHYKKTSYVDLQQQVPQALVNIPMSTIHKFARKSWRYMDAYEKGLDGRTAEWAVNKYKSHRRLPENIERAMDSNDK</sequence>
<keyword evidence="2" id="KW-1185">Reference proteome</keyword>
<organism evidence="1 2">
    <name type="scientific">Dentiscutata heterogama</name>
    <dbReference type="NCBI Taxonomy" id="1316150"/>
    <lineage>
        <taxon>Eukaryota</taxon>
        <taxon>Fungi</taxon>
        <taxon>Fungi incertae sedis</taxon>
        <taxon>Mucoromycota</taxon>
        <taxon>Glomeromycotina</taxon>
        <taxon>Glomeromycetes</taxon>
        <taxon>Diversisporales</taxon>
        <taxon>Gigasporaceae</taxon>
        <taxon>Dentiscutata</taxon>
    </lineage>
</organism>
<proteinExistence type="predicted"/>
<feature type="non-terminal residue" evidence="1">
    <location>
        <position position="1"/>
    </location>
</feature>
<dbReference type="Proteomes" id="UP000789702">
    <property type="component" value="Unassembled WGS sequence"/>
</dbReference>
<dbReference type="EMBL" id="CAJVPU010024009">
    <property type="protein sequence ID" value="CAG8690762.1"/>
    <property type="molecule type" value="Genomic_DNA"/>
</dbReference>
<accession>A0ACA9P6V5</accession>
<gene>
    <name evidence="1" type="ORF">DHETER_LOCUS11242</name>
</gene>
<name>A0ACA9P6V5_9GLOM</name>
<protein>
    <submittedName>
        <fullName evidence="1">788_t:CDS:1</fullName>
    </submittedName>
</protein>
<evidence type="ECO:0000313" key="1">
    <source>
        <dbReference type="EMBL" id="CAG8690762.1"/>
    </source>
</evidence>
<reference evidence="1" key="1">
    <citation type="submission" date="2021-06" db="EMBL/GenBank/DDBJ databases">
        <authorList>
            <person name="Kallberg Y."/>
            <person name="Tangrot J."/>
            <person name="Rosling A."/>
        </authorList>
    </citation>
    <scope>NUCLEOTIDE SEQUENCE</scope>
    <source>
        <strain evidence="1">IL203A</strain>
    </source>
</reference>
<comment type="caution">
    <text evidence="1">The sequence shown here is derived from an EMBL/GenBank/DDBJ whole genome shotgun (WGS) entry which is preliminary data.</text>
</comment>